<dbReference type="EMBL" id="SNWM01000001">
    <property type="protein sequence ID" value="TDO24364.1"/>
    <property type="molecule type" value="Genomic_DNA"/>
</dbReference>
<feature type="signal peptide" evidence="1">
    <location>
        <begin position="1"/>
        <end position="19"/>
    </location>
</feature>
<reference evidence="2 3" key="1">
    <citation type="submission" date="2019-03" db="EMBL/GenBank/DDBJ databases">
        <title>Genomic Encyclopedia of Archaeal and Bacterial Type Strains, Phase II (KMG-II): from individual species to whole genera.</title>
        <authorList>
            <person name="Goeker M."/>
        </authorList>
    </citation>
    <scope>NUCLEOTIDE SEQUENCE [LARGE SCALE GENOMIC DNA]</scope>
    <source>
        <strain evidence="2 3">DSM 19034</strain>
    </source>
</reference>
<protein>
    <submittedName>
        <fullName evidence="2">Uncharacterized protein</fullName>
    </submittedName>
</protein>
<dbReference type="Proteomes" id="UP000295499">
    <property type="component" value="Unassembled WGS sequence"/>
</dbReference>
<keyword evidence="1" id="KW-0732">Signal</keyword>
<gene>
    <name evidence="2" type="ORF">CLV32_0653</name>
</gene>
<sequence length="106" mass="11680">MSSKLTALCALLLVFASCAEKNDDKVKTVDQNGSVEMKVGISHLNDSLDIMKTENIFWIKGMAVKKVIRLDTIPSLGSTKEVAENTKGDDTTVTIKKNYQIFITVK</sequence>
<comment type="caution">
    <text evidence="2">The sequence shown here is derived from an EMBL/GenBank/DDBJ whole genome shotgun (WGS) entry which is preliminary data.</text>
</comment>
<feature type="chain" id="PRO_5020338742" evidence="1">
    <location>
        <begin position="20"/>
        <end position="106"/>
    </location>
</feature>
<dbReference type="OrthoDB" id="1263472at2"/>
<evidence type="ECO:0000256" key="1">
    <source>
        <dbReference type="SAM" id="SignalP"/>
    </source>
</evidence>
<dbReference type="AlphaFoldDB" id="A0A4R6IPW7"/>
<accession>A0A4R6IPW7</accession>
<keyword evidence="3" id="KW-1185">Reference proteome</keyword>
<name>A0A4R6IPW7_9SPHI</name>
<proteinExistence type="predicted"/>
<organism evidence="2 3">
    <name type="scientific">Pedobacter duraquae</name>
    <dbReference type="NCBI Taxonomy" id="425511"/>
    <lineage>
        <taxon>Bacteria</taxon>
        <taxon>Pseudomonadati</taxon>
        <taxon>Bacteroidota</taxon>
        <taxon>Sphingobacteriia</taxon>
        <taxon>Sphingobacteriales</taxon>
        <taxon>Sphingobacteriaceae</taxon>
        <taxon>Pedobacter</taxon>
    </lineage>
</organism>
<evidence type="ECO:0000313" key="3">
    <source>
        <dbReference type="Proteomes" id="UP000295499"/>
    </source>
</evidence>
<dbReference type="RefSeq" id="WP_133552284.1">
    <property type="nucleotide sequence ID" value="NZ_SNWM01000001.1"/>
</dbReference>
<evidence type="ECO:0000313" key="2">
    <source>
        <dbReference type="EMBL" id="TDO24364.1"/>
    </source>
</evidence>
<dbReference type="PROSITE" id="PS51257">
    <property type="entry name" value="PROKAR_LIPOPROTEIN"/>
    <property type="match status" value="1"/>
</dbReference>